<reference evidence="1" key="1">
    <citation type="submission" date="2024-06" db="EMBL/GenBank/DDBJ databases">
        <title>This phage originates from the Bacteriophage catalogue of the Bacteriophage Competence Centre, Department of Microbiology und Biotechnology, Max Rubner-Institut, Kiel, Germany.</title>
        <authorList>
            <person name="Sprotte S."/>
            <person name="Brinks E."/>
            <person name="Hille F."/>
        </authorList>
    </citation>
    <scope>NUCLEOTIDE SEQUENCE</scope>
</reference>
<sequence>MEREERYVVIKLSDIEKALELGHITQSNYTTVWNISYPNCGIVEHNVEKRISKPLW</sequence>
<organism evidence="1">
    <name type="scientific">Salmonella phage PMBT36</name>
    <dbReference type="NCBI Taxonomy" id="3229746"/>
    <lineage>
        <taxon>Viruses</taxon>
        <taxon>Duplodnaviria</taxon>
        <taxon>Heunggongvirae</taxon>
        <taxon>Uroviricota</taxon>
        <taxon>Caudoviricetes</taxon>
    </lineage>
</organism>
<evidence type="ECO:0000313" key="1">
    <source>
        <dbReference type="EMBL" id="XDJ00031.1"/>
    </source>
</evidence>
<name>A0AB39C0L5_9CAUD</name>
<dbReference type="EMBL" id="PP926504">
    <property type="protein sequence ID" value="XDJ00031.1"/>
    <property type="molecule type" value="Genomic_DNA"/>
</dbReference>
<proteinExistence type="predicted"/>
<protein>
    <submittedName>
        <fullName evidence="1">Uncharacterized protein</fullName>
    </submittedName>
</protein>
<accession>A0AB39C0L5</accession>